<dbReference type="InterPro" id="IPR041916">
    <property type="entry name" value="Anti_sigma_zinc_sf"/>
</dbReference>
<feature type="region of interest" description="Disordered" evidence="1">
    <location>
        <begin position="200"/>
        <end position="242"/>
    </location>
</feature>
<keyword evidence="2" id="KW-0812">Transmembrane</keyword>
<dbReference type="Pfam" id="PF13490">
    <property type="entry name" value="zf-HC2"/>
    <property type="match status" value="1"/>
</dbReference>
<keyword evidence="5" id="KW-1185">Reference proteome</keyword>
<evidence type="ECO:0000256" key="2">
    <source>
        <dbReference type="SAM" id="Phobius"/>
    </source>
</evidence>
<protein>
    <submittedName>
        <fullName evidence="4">Zf-HC2 domain-containing protein</fullName>
    </submittedName>
</protein>
<evidence type="ECO:0000256" key="1">
    <source>
        <dbReference type="SAM" id="MobiDB-lite"/>
    </source>
</evidence>
<evidence type="ECO:0000313" key="4">
    <source>
        <dbReference type="EMBL" id="MBD8891305.1"/>
    </source>
</evidence>
<feature type="transmembrane region" description="Helical" evidence="2">
    <location>
        <begin position="126"/>
        <end position="149"/>
    </location>
</feature>
<feature type="domain" description="Putative zinc-finger" evidence="3">
    <location>
        <begin position="15"/>
        <end position="47"/>
    </location>
</feature>
<feature type="compositionally biased region" description="Polar residues" evidence="1">
    <location>
        <begin position="203"/>
        <end position="219"/>
    </location>
</feature>
<reference evidence="4 5" key="2">
    <citation type="journal article" date="2021" name="Int. J. Syst. Evol. Microbiol.">
        <title>Roseibium litorale sp. nov., isolated from a tidal flat sediment and proposal for the reclassification of Labrenzia polysiphoniae as Roseibium polysiphoniae comb. nov.</title>
        <authorList>
            <person name="Liu Y."/>
            <person name="Pei T."/>
            <person name="Du J."/>
            <person name="Chao M."/>
            <person name="Deng M.R."/>
            <person name="Zhu H."/>
        </authorList>
    </citation>
    <scope>NUCLEOTIDE SEQUENCE [LARGE SCALE GENOMIC DNA]</scope>
    <source>
        <strain evidence="4 5">4C16A</strain>
    </source>
</reference>
<organism evidence="4 5">
    <name type="scientific">Roseibium litorale</name>
    <dbReference type="NCBI Taxonomy" id="2803841"/>
    <lineage>
        <taxon>Bacteria</taxon>
        <taxon>Pseudomonadati</taxon>
        <taxon>Pseudomonadota</taxon>
        <taxon>Alphaproteobacteria</taxon>
        <taxon>Hyphomicrobiales</taxon>
        <taxon>Stappiaceae</taxon>
        <taxon>Roseibium</taxon>
    </lineage>
</organism>
<name>A0ABR9CKC6_9HYPH</name>
<dbReference type="Proteomes" id="UP000632063">
    <property type="component" value="Unassembled WGS sequence"/>
</dbReference>
<sequence>MLDSSPPISAEPHDAVWELIPWFVNGTLPASEQAKVKQHIQSCPQCAAEVARQFKLAKRVATEDPFDVPLSRSWSHLRDQIEAEARAGGKQVASAAGGGIGAAGRSTARRRSGSQRGRSTFGSYRGFGGAALVAGAGIAACLVAAIVILPDYYGPQNREGYQTLTNGASPDSNNIKFQTKSALSQEALSALLDRHGMKLESGPSESGVYTASFNRTGAQSGDRKTAAEELMSDPEILFASPE</sequence>
<reference evidence="5" key="1">
    <citation type="submission" date="2020-09" db="EMBL/GenBank/DDBJ databases">
        <title>The genome sequence of strain Labrenzia suaedae 4C16A.</title>
        <authorList>
            <person name="Liu Y."/>
        </authorList>
    </citation>
    <scope>NUCLEOTIDE SEQUENCE [LARGE SCALE GENOMIC DNA]</scope>
    <source>
        <strain evidence="5">4C16A</strain>
    </source>
</reference>
<gene>
    <name evidence="4" type="ORF">IG616_07090</name>
</gene>
<proteinExistence type="predicted"/>
<dbReference type="RefSeq" id="WP_192147440.1">
    <property type="nucleotide sequence ID" value="NZ_JACYXI010000003.1"/>
</dbReference>
<comment type="caution">
    <text evidence="4">The sequence shown here is derived from an EMBL/GenBank/DDBJ whole genome shotgun (WGS) entry which is preliminary data.</text>
</comment>
<keyword evidence="2" id="KW-1133">Transmembrane helix</keyword>
<accession>A0ABR9CKC6</accession>
<keyword evidence="2" id="KW-0472">Membrane</keyword>
<evidence type="ECO:0000259" key="3">
    <source>
        <dbReference type="Pfam" id="PF13490"/>
    </source>
</evidence>
<dbReference type="Gene3D" id="1.10.10.1320">
    <property type="entry name" value="Anti-sigma factor, zinc-finger domain"/>
    <property type="match status" value="1"/>
</dbReference>
<evidence type="ECO:0000313" key="5">
    <source>
        <dbReference type="Proteomes" id="UP000632063"/>
    </source>
</evidence>
<dbReference type="InterPro" id="IPR027383">
    <property type="entry name" value="Znf_put"/>
</dbReference>
<feature type="region of interest" description="Disordered" evidence="1">
    <location>
        <begin position="88"/>
        <end position="119"/>
    </location>
</feature>
<dbReference type="EMBL" id="JACYXI010000003">
    <property type="protein sequence ID" value="MBD8891305.1"/>
    <property type="molecule type" value="Genomic_DNA"/>
</dbReference>